<gene>
    <name evidence="1" type="ORF">BDN72DRAFT_788870</name>
</gene>
<keyword evidence="2" id="KW-1185">Reference proteome</keyword>
<accession>A0ACD3B953</accession>
<protein>
    <submittedName>
        <fullName evidence="1">Uncharacterized protein</fullName>
    </submittedName>
</protein>
<sequence>MSKSSTASTSKPLPKQSAWSRGPPQSSAPSPRSQSPAPPTPTHPTHSRRPSALGQGVSIKDGVSVPRNNVGSVKQGSSVTFGSIDDVSASISTSPAATPPTIKSEGVKSFGSVPATAGHVNGKASISSRPTLAPSTASSSSASTPSVSTPTTPSKPLMNKMDVSKLFQNPSSAPPTQPPSDTSSPAMRPSSLPPTSQTPSSQPQSQLAHSFTPFVPSGMRPPPSGGGPPRSPIYPRPMVNGNGPRSQNGPNTPAQVNAALGSPRMAPGPHPGQPNTMPPQGAMQPPVQPPMMPWGGYYYPPPAPDQQQYMYGPPGWYGVPPQPGHPPHHPPPGGHGPAHPGITMSPRTQPPPLQGPGTPTQAHAVPVPHVSVPLPSHAHAPSNSVSSITSPPATPASATHPGTGRLNANSNAFVPSSRKPINIKTADGHEVKIDSLAKPTSGTPAPTPTSTFRQGSPSATPPRRPASVRIETEEQQKLRRIRLENEERQKREQEEKERKEKEQQERRRQEAEEKEQKRKEDEEKERIRQEGEKERLRKEEEAAKEKERKRKEEEEKERIHREAEEKERLKKEEEEKARIRKEEEEKEKERKRLEEEEEKERQRLAEEAAAAVAAEQARLKEEEEKERLRQEEEEAAKAKAAAEQEAQAKVDEAKEDGEIVESKEERAPTPPVPAREEIKEKVKESLRINTATVSSPLAEGHRRRPGALDLTLTKNHVPAPLPSALATARNIDNINSVQYPEGIQSPKAELNTNAKDGKFRYDREFLLQFMALCKEKPAMLPPLDAIGLEPVDQSSLSMSRGGSGRHNRQSASAISRSGSIGLGFSPSQSFNKPGSASTLSSMGQFTTFKPSGEDRFHTFTAGRVVSAPGPAFASNRGPSSMQRTPSQGGPGAPSPSNRTRSKRGDKRPDGKGSQQQSHGSSFGSQTPTNLQGGLEPVAPLQATANRWDRKAIAGGDPDSPELVERKVKGLLNKLTMEKFDSISDQIIDWANKSEKEKDGRTLIQVIKLVFEKATDEATWSEMYARLCRKMMEQISSKVQDDGIKNTEGKPIAGGQLFRKYLLNRCQEDFERGWVAKEAAVAAAANKAAEDKAAKAANEKSKDEGADEVALYSEEYYTLQKAKRQGLGLIKFIGELFKLQMLTERIMHECVKKLLGNVENPEEEEIESLCKLLTTVGQSLDTPKARAHMDVYFSRMKELTKSGNVSPRMQFMLQDILELRSRQWHSRNAVAAPSTLAQVHEAAAKEKAALEKEAMHRQLSMSRGGSRRGGERGDPQVGPDGWTLAGAAAPRPPAKVGDLSNFGKISKGAPMNFRPSGVFAGKESNKRESLSRTSSSSNMFSMLSQSEASADTAATSTKGAPEPPQQRRRLILQPRSKPVDEPEPEATSATSAGPAETNEANEMSDETAKKKIDEDVKEFFAIRNLEEAEVYFTGLPAAHHDKLIDKLASKAIEAKEADAKLVADLLSDAMSKSLCSASAVEEGLKLTAEILYDVAIDAPKAPDYFASWVKSAQLDPESCSRLAALSSDNDALLLLLS</sequence>
<dbReference type="Proteomes" id="UP000308600">
    <property type="component" value="Unassembled WGS sequence"/>
</dbReference>
<name>A0ACD3B953_9AGAR</name>
<evidence type="ECO:0000313" key="1">
    <source>
        <dbReference type="EMBL" id="TFK74623.1"/>
    </source>
</evidence>
<reference evidence="1 2" key="1">
    <citation type="journal article" date="2019" name="Nat. Ecol. Evol.">
        <title>Megaphylogeny resolves global patterns of mushroom evolution.</title>
        <authorList>
            <person name="Varga T."/>
            <person name="Krizsan K."/>
            <person name="Foldi C."/>
            <person name="Dima B."/>
            <person name="Sanchez-Garcia M."/>
            <person name="Sanchez-Ramirez S."/>
            <person name="Szollosi G.J."/>
            <person name="Szarkandi J.G."/>
            <person name="Papp V."/>
            <person name="Albert L."/>
            <person name="Andreopoulos W."/>
            <person name="Angelini C."/>
            <person name="Antonin V."/>
            <person name="Barry K.W."/>
            <person name="Bougher N.L."/>
            <person name="Buchanan P."/>
            <person name="Buyck B."/>
            <person name="Bense V."/>
            <person name="Catcheside P."/>
            <person name="Chovatia M."/>
            <person name="Cooper J."/>
            <person name="Damon W."/>
            <person name="Desjardin D."/>
            <person name="Finy P."/>
            <person name="Geml J."/>
            <person name="Haridas S."/>
            <person name="Hughes K."/>
            <person name="Justo A."/>
            <person name="Karasinski D."/>
            <person name="Kautmanova I."/>
            <person name="Kiss B."/>
            <person name="Kocsube S."/>
            <person name="Kotiranta H."/>
            <person name="LaButti K.M."/>
            <person name="Lechner B.E."/>
            <person name="Liimatainen K."/>
            <person name="Lipzen A."/>
            <person name="Lukacs Z."/>
            <person name="Mihaltcheva S."/>
            <person name="Morgado L.N."/>
            <person name="Niskanen T."/>
            <person name="Noordeloos M.E."/>
            <person name="Ohm R.A."/>
            <person name="Ortiz-Santana B."/>
            <person name="Ovrebo C."/>
            <person name="Racz N."/>
            <person name="Riley R."/>
            <person name="Savchenko A."/>
            <person name="Shiryaev A."/>
            <person name="Soop K."/>
            <person name="Spirin V."/>
            <person name="Szebenyi C."/>
            <person name="Tomsovsky M."/>
            <person name="Tulloss R.E."/>
            <person name="Uehling J."/>
            <person name="Grigoriev I.V."/>
            <person name="Vagvolgyi C."/>
            <person name="Papp T."/>
            <person name="Martin F.M."/>
            <person name="Miettinen O."/>
            <person name="Hibbett D.S."/>
            <person name="Nagy L.G."/>
        </authorList>
    </citation>
    <scope>NUCLEOTIDE SEQUENCE [LARGE SCALE GENOMIC DNA]</scope>
    <source>
        <strain evidence="1 2">NL-1719</strain>
    </source>
</reference>
<proteinExistence type="predicted"/>
<organism evidence="1 2">
    <name type="scientific">Pluteus cervinus</name>
    <dbReference type="NCBI Taxonomy" id="181527"/>
    <lineage>
        <taxon>Eukaryota</taxon>
        <taxon>Fungi</taxon>
        <taxon>Dikarya</taxon>
        <taxon>Basidiomycota</taxon>
        <taxon>Agaricomycotina</taxon>
        <taxon>Agaricomycetes</taxon>
        <taxon>Agaricomycetidae</taxon>
        <taxon>Agaricales</taxon>
        <taxon>Pluteineae</taxon>
        <taxon>Pluteaceae</taxon>
        <taxon>Pluteus</taxon>
    </lineage>
</organism>
<evidence type="ECO:0000313" key="2">
    <source>
        <dbReference type="Proteomes" id="UP000308600"/>
    </source>
</evidence>
<dbReference type="EMBL" id="ML208267">
    <property type="protein sequence ID" value="TFK74623.1"/>
    <property type="molecule type" value="Genomic_DNA"/>
</dbReference>